<evidence type="ECO:0000256" key="4">
    <source>
        <dbReference type="ARBA" id="ARBA00022989"/>
    </source>
</evidence>
<evidence type="ECO:0000256" key="5">
    <source>
        <dbReference type="ARBA" id="ARBA00023136"/>
    </source>
</evidence>
<evidence type="ECO:0000256" key="2">
    <source>
        <dbReference type="ARBA" id="ARBA00022475"/>
    </source>
</evidence>
<accession>A0A7S3J1A0</accession>
<dbReference type="PANTHER" id="PTHR12677">
    <property type="entry name" value="GOLGI APPARATUS MEMBRANE PROTEIN TVP38-RELATED"/>
    <property type="match status" value="1"/>
</dbReference>
<dbReference type="EMBL" id="HBII01004019">
    <property type="protein sequence ID" value="CAE0342948.1"/>
    <property type="molecule type" value="Transcribed_RNA"/>
</dbReference>
<dbReference type="InterPro" id="IPR032816">
    <property type="entry name" value="VTT_dom"/>
</dbReference>
<evidence type="ECO:0000256" key="1">
    <source>
        <dbReference type="ARBA" id="ARBA00004651"/>
    </source>
</evidence>
<keyword evidence="3 7" id="KW-0812">Transmembrane</keyword>
<evidence type="ECO:0000259" key="8">
    <source>
        <dbReference type="Pfam" id="PF09335"/>
    </source>
</evidence>
<evidence type="ECO:0000256" key="3">
    <source>
        <dbReference type="ARBA" id="ARBA00022692"/>
    </source>
</evidence>
<evidence type="ECO:0000313" key="9">
    <source>
        <dbReference type="EMBL" id="CAE0342948.1"/>
    </source>
</evidence>
<protein>
    <recommendedName>
        <fullName evidence="8">VTT domain-containing protein</fullName>
    </recommendedName>
</protein>
<feature type="compositionally biased region" description="Basic and acidic residues" evidence="6">
    <location>
        <begin position="162"/>
        <end position="171"/>
    </location>
</feature>
<keyword evidence="5 7" id="KW-0472">Membrane</keyword>
<gene>
    <name evidence="9" type="ORF">EHAR0213_LOCUS1855</name>
</gene>
<proteinExistence type="predicted"/>
<dbReference type="AlphaFoldDB" id="A0A7S3J1A0"/>
<sequence length="171" mass="19324">MQVGSLLAFWNGRYLFSSCVQTCIESRPKMKAISQALSINAKKLVALMRICAITPYFILNNICAVTKMSTVDYIIGNLPIIVADVPYIWVCASISDVSKVTDSNPLGVWYYVLLAVGLMIILIVIVLIYIFAKKEFNKTMANIKKQQEEEENRENQSNSINHRSDRPIEDI</sequence>
<reference evidence="9" key="1">
    <citation type="submission" date="2021-01" db="EMBL/GenBank/DDBJ databases">
        <authorList>
            <person name="Corre E."/>
            <person name="Pelletier E."/>
            <person name="Niang G."/>
            <person name="Scheremetjew M."/>
            <person name="Finn R."/>
            <person name="Kale V."/>
            <person name="Holt S."/>
            <person name="Cochrane G."/>
            <person name="Meng A."/>
            <person name="Brown T."/>
            <person name="Cohen L."/>
        </authorList>
    </citation>
    <scope>NUCLEOTIDE SEQUENCE</scope>
    <source>
        <strain evidence="9">FSP1.4</strain>
    </source>
</reference>
<organism evidence="9">
    <name type="scientific">Euplotes harpa</name>
    <dbReference type="NCBI Taxonomy" id="151035"/>
    <lineage>
        <taxon>Eukaryota</taxon>
        <taxon>Sar</taxon>
        <taxon>Alveolata</taxon>
        <taxon>Ciliophora</taxon>
        <taxon>Intramacronucleata</taxon>
        <taxon>Spirotrichea</taxon>
        <taxon>Hypotrichia</taxon>
        <taxon>Euplotida</taxon>
        <taxon>Euplotidae</taxon>
        <taxon>Euplotes</taxon>
    </lineage>
</organism>
<feature type="transmembrane region" description="Helical" evidence="7">
    <location>
        <begin position="46"/>
        <end position="64"/>
    </location>
</feature>
<dbReference type="InterPro" id="IPR015414">
    <property type="entry name" value="TMEM64"/>
</dbReference>
<dbReference type="GO" id="GO:0005886">
    <property type="term" value="C:plasma membrane"/>
    <property type="evidence" value="ECO:0007669"/>
    <property type="project" value="UniProtKB-SubCell"/>
</dbReference>
<keyword evidence="4 7" id="KW-1133">Transmembrane helix</keyword>
<evidence type="ECO:0000256" key="6">
    <source>
        <dbReference type="SAM" id="MobiDB-lite"/>
    </source>
</evidence>
<evidence type="ECO:0000256" key="7">
    <source>
        <dbReference type="SAM" id="Phobius"/>
    </source>
</evidence>
<name>A0A7S3J1A0_9SPIT</name>
<comment type="subcellular location">
    <subcellularLocation>
        <location evidence="1">Cell membrane</location>
        <topology evidence="1">Multi-pass membrane protein</topology>
    </subcellularLocation>
</comment>
<feature type="region of interest" description="Disordered" evidence="6">
    <location>
        <begin position="147"/>
        <end position="171"/>
    </location>
</feature>
<dbReference type="Pfam" id="PF09335">
    <property type="entry name" value="VTT_dom"/>
    <property type="match status" value="1"/>
</dbReference>
<feature type="transmembrane region" description="Helical" evidence="7">
    <location>
        <begin position="109"/>
        <end position="132"/>
    </location>
</feature>
<feature type="domain" description="VTT" evidence="8">
    <location>
        <begin position="3"/>
        <end position="78"/>
    </location>
</feature>
<dbReference type="PANTHER" id="PTHR12677:SF59">
    <property type="entry name" value="GOLGI APPARATUS MEMBRANE PROTEIN TVP38-RELATED"/>
    <property type="match status" value="1"/>
</dbReference>
<feature type="transmembrane region" description="Helical" evidence="7">
    <location>
        <begin position="71"/>
        <end position="89"/>
    </location>
</feature>
<keyword evidence="2" id="KW-1003">Cell membrane</keyword>